<keyword evidence="10" id="KW-0934">Plastid</keyword>
<keyword evidence="3 7" id="KW-0694">RNA-binding</keyword>
<evidence type="ECO:0000256" key="5">
    <source>
        <dbReference type="ARBA" id="ARBA00023274"/>
    </source>
</evidence>
<dbReference type="PRINTS" id="PR00062">
    <property type="entry name" value="RIBOSOMALL20"/>
</dbReference>
<dbReference type="GeneID" id="27109389"/>
<dbReference type="NCBIfam" id="TIGR01032">
    <property type="entry name" value="rplT_bact"/>
    <property type="match status" value="1"/>
</dbReference>
<evidence type="ECO:0000256" key="3">
    <source>
        <dbReference type="ARBA" id="ARBA00022884"/>
    </source>
</evidence>
<dbReference type="SUPFAM" id="SSF74731">
    <property type="entry name" value="Ribosomal protein L20"/>
    <property type="match status" value="1"/>
</dbReference>
<proteinExistence type="inferred from homology"/>
<name>A0A140HAX3_9CHLO</name>
<dbReference type="GO" id="GO:0009507">
    <property type="term" value="C:chloroplast"/>
    <property type="evidence" value="ECO:0007669"/>
    <property type="project" value="UniProtKB-SubCell"/>
</dbReference>
<dbReference type="GO" id="GO:0019843">
    <property type="term" value="F:rRNA binding"/>
    <property type="evidence" value="ECO:0007669"/>
    <property type="project" value="UniProtKB-UniRule"/>
</dbReference>
<evidence type="ECO:0000313" key="10">
    <source>
        <dbReference type="EMBL" id="AMO01322.1"/>
    </source>
</evidence>
<keyword evidence="2 7" id="KW-0699">rRNA-binding</keyword>
<comment type="function">
    <text evidence="7 9">Binds directly to 23S ribosomal RNA and is necessary for the in vitro assembly process of the 50S ribosomal subunit. It is not involved in the protein synthesizing functions of that subunit.</text>
</comment>
<dbReference type="GO" id="GO:0000027">
    <property type="term" value="P:ribosomal large subunit assembly"/>
    <property type="evidence" value="ECO:0007669"/>
    <property type="project" value="UniProtKB-UniRule"/>
</dbReference>
<dbReference type="Gene3D" id="1.10.1900.20">
    <property type="entry name" value="Ribosomal protein L20"/>
    <property type="match status" value="1"/>
</dbReference>
<keyword evidence="4 7" id="KW-0689">Ribosomal protein</keyword>
<dbReference type="FunFam" id="1.10.1900.20:FF:000001">
    <property type="entry name" value="50S ribosomal protein L20"/>
    <property type="match status" value="1"/>
</dbReference>
<evidence type="ECO:0000256" key="4">
    <source>
        <dbReference type="ARBA" id="ARBA00022980"/>
    </source>
</evidence>
<keyword evidence="10" id="KW-0150">Chloroplast</keyword>
<dbReference type="Gene3D" id="6.10.160.10">
    <property type="match status" value="1"/>
</dbReference>
<evidence type="ECO:0000256" key="6">
    <source>
        <dbReference type="ARBA" id="ARBA00035295"/>
    </source>
</evidence>
<protein>
    <recommendedName>
        <fullName evidence="6 7">Large ribosomal subunit protein bL20c</fullName>
    </recommendedName>
</protein>
<dbReference type="GO" id="GO:0006412">
    <property type="term" value="P:translation"/>
    <property type="evidence" value="ECO:0007669"/>
    <property type="project" value="InterPro"/>
</dbReference>
<dbReference type="RefSeq" id="YP_009240230.1">
    <property type="nucleotide sequence ID" value="NC_029735.1"/>
</dbReference>
<dbReference type="InterPro" id="IPR035566">
    <property type="entry name" value="Ribosomal_protein_bL20_C"/>
</dbReference>
<accession>A0A140HAX3</accession>
<dbReference type="AlphaFoldDB" id="A0A140HAX3"/>
<sequence>MTRVKRGNVSRKRHKKILKLVKGFRGAASGLFRTANQQSMKALRSSYTNRRKKKRDFRRLWIARINAAVRKYGINYSEFFNYLKTQSIKLNRKTISQLAVCDPEALLQLILTTKI</sequence>
<dbReference type="HAMAP" id="MF_00382">
    <property type="entry name" value="Ribosomal_bL20"/>
    <property type="match status" value="1"/>
</dbReference>
<dbReference type="GO" id="GO:1990904">
    <property type="term" value="C:ribonucleoprotein complex"/>
    <property type="evidence" value="ECO:0007669"/>
    <property type="project" value="UniProtKB-KW"/>
</dbReference>
<dbReference type="EMBL" id="KT199255">
    <property type="protein sequence ID" value="AMO01322.1"/>
    <property type="molecule type" value="Genomic_DNA"/>
</dbReference>
<organism evidence="10">
    <name type="scientific">Ankyra judayi</name>
    <dbReference type="NCBI Taxonomy" id="52688"/>
    <lineage>
        <taxon>Eukaryota</taxon>
        <taxon>Viridiplantae</taxon>
        <taxon>Chlorophyta</taxon>
        <taxon>core chlorophytes</taxon>
        <taxon>Chlorophyceae</taxon>
        <taxon>CS clade</taxon>
        <taxon>Sphaeropleales</taxon>
        <taxon>Sphaeropleaceae</taxon>
        <taxon>Ankyra</taxon>
    </lineage>
</organism>
<dbReference type="InterPro" id="IPR049946">
    <property type="entry name" value="RIBOSOMAL_L20_CS"/>
</dbReference>
<dbReference type="GO" id="GO:0005840">
    <property type="term" value="C:ribosome"/>
    <property type="evidence" value="ECO:0007669"/>
    <property type="project" value="UniProtKB-KW"/>
</dbReference>
<comment type="similarity">
    <text evidence="1 7 8">Belongs to the bacterial ribosomal protein bL20 family.</text>
</comment>
<reference evidence="10" key="1">
    <citation type="submission" date="2015-06" db="EMBL/GenBank/DDBJ databases">
        <title>Chloroplast phylogenomic data from the green algal order Sphaeropleales (Chlorophyceae, Chlorophyta) reveal complex patterns of sequence evolution.</title>
        <authorList>
            <person name="Fucikova K."/>
            <person name="Lewis P.O."/>
            <person name="Lewis L.A."/>
        </authorList>
    </citation>
    <scope>NUCLEOTIDE SEQUENCE</scope>
    <source>
        <strain evidence="10">SAG 17.84</strain>
    </source>
</reference>
<evidence type="ECO:0000256" key="1">
    <source>
        <dbReference type="ARBA" id="ARBA00007698"/>
    </source>
</evidence>
<dbReference type="Pfam" id="PF00453">
    <property type="entry name" value="Ribosomal_L20"/>
    <property type="match status" value="1"/>
</dbReference>
<dbReference type="CDD" id="cd07026">
    <property type="entry name" value="Ribosomal_L20"/>
    <property type="match status" value="1"/>
</dbReference>
<dbReference type="InterPro" id="IPR005813">
    <property type="entry name" value="Ribosomal_bL20"/>
</dbReference>
<gene>
    <name evidence="7 10" type="primary">rpl20</name>
    <name evidence="10" type="ORF">VT30_45</name>
</gene>
<evidence type="ECO:0000256" key="2">
    <source>
        <dbReference type="ARBA" id="ARBA00022730"/>
    </source>
</evidence>
<evidence type="ECO:0000256" key="8">
    <source>
        <dbReference type="RuleBase" id="RU000561"/>
    </source>
</evidence>
<keyword evidence="5 7" id="KW-0687">Ribonucleoprotein</keyword>
<dbReference type="GO" id="GO:0003735">
    <property type="term" value="F:structural constituent of ribosome"/>
    <property type="evidence" value="ECO:0007669"/>
    <property type="project" value="InterPro"/>
</dbReference>
<evidence type="ECO:0000256" key="7">
    <source>
        <dbReference type="HAMAP-Rule" id="MF_00382"/>
    </source>
</evidence>
<comment type="subcellular location">
    <subcellularLocation>
        <location evidence="7">Plastid</location>
        <location evidence="7">Chloroplast</location>
    </subcellularLocation>
</comment>
<dbReference type="PANTHER" id="PTHR10986">
    <property type="entry name" value="39S RIBOSOMAL PROTEIN L20"/>
    <property type="match status" value="1"/>
</dbReference>
<geneLocation type="chloroplast" evidence="10"/>
<dbReference type="PROSITE" id="PS00937">
    <property type="entry name" value="RIBOSOMAL_L20"/>
    <property type="match status" value="1"/>
</dbReference>
<evidence type="ECO:0000256" key="9">
    <source>
        <dbReference type="RuleBase" id="RU004311"/>
    </source>
</evidence>